<feature type="region of interest" description="Disordered" evidence="1">
    <location>
        <begin position="137"/>
        <end position="191"/>
    </location>
</feature>
<protein>
    <recommendedName>
        <fullName evidence="4">ERF superfamily protein</fullName>
    </recommendedName>
</protein>
<accession>A0A414AZZ2</accession>
<evidence type="ECO:0000313" key="2">
    <source>
        <dbReference type="EMBL" id="RHC58305.1"/>
    </source>
</evidence>
<comment type="caution">
    <text evidence="2">The sequence shown here is derived from an EMBL/GenBank/DDBJ whole genome shotgun (WGS) entry which is preliminary data.</text>
</comment>
<feature type="compositionally biased region" description="Basic and acidic residues" evidence="1">
    <location>
        <begin position="172"/>
        <end position="183"/>
    </location>
</feature>
<gene>
    <name evidence="2" type="ORF">DW839_01755</name>
</gene>
<dbReference type="Proteomes" id="UP000283975">
    <property type="component" value="Unassembled WGS sequence"/>
</dbReference>
<dbReference type="AlphaFoldDB" id="A0A414AZZ2"/>
<sequence length="249" mass="28094">MANIYEAMNVRQKLAKARLYFLNQKVQKSGKNMHLEFKYFELEDIVPPATRIFARVGLTTEIDFTDEGAVMKVYNVDNIEEAPMQFRVPYREVKPIVSNAGKEVTNPMQALGSSITYLRRYLWMAVLDITEPDDIDANLGSDDQVEDEEIPAPNPETAKNEKKKKSAAPATPKEREKAKKEMTGTDGQADELQIKALKEACKTLMDKDSDQEEFVQQIAMKTNGFTNVTRAACEQLIQNLGEMIAAYGE</sequence>
<name>A0A414AZZ2_9FIRM</name>
<dbReference type="Pfam" id="PF04404">
    <property type="entry name" value="ERF"/>
    <property type="match status" value="1"/>
</dbReference>
<evidence type="ECO:0000256" key="1">
    <source>
        <dbReference type="SAM" id="MobiDB-lite"/>
    </source>
</evidence>
<organism evidence="2 3">
    <name type="scientific">Enterocloster bolteae</name>
    <dbReference type="NCBI Taxonomy" id="208479"/>
    <lineage>
        <taxon>Bacteria</taxon>
        <taxon>Bacillati</taxon>
        <taxon>Bacillota</taxon>
        <taxon>Clostridia</taxon>
        <taxon>Lachnospirales</taxon>
        <taxon>Lachnospiraceae</taxon>
        <taxon>Enterocloster</taxon>
    </lineage>
</organism>
<proteinExistence type="predicted"/>
<dbReference type="InterPro" id="IPR007499">
    <property type="entry name" value="ERF_bacteria_virus"/>
</dbReference>
<reference evidence="2 3" key="1">
    <citation type="submission" date="2018-08" db="EMBL/GenBank/DDBJ databases">
        <title>A genome reference for cultivated species of the human gut microbiota.</title>
        <authorList>
            <person name="Zou Y."/>
            <person name="Xue W."/>
            <person name="Luo G."/>
        </authorList>
    </citation>
    <scope>NUCLEOTIDE SEQUENCE [LARGE SCALE GENOMIC DNA]</scope>
    <source>
        <strain evidence="2 3">AM35-14</strain>
    </source>
</reference>
<evidence type="ECO:0000313" key="3">
    <source>
        <dbReference type="Proteomes" id="UP000283975"/>
    </source>
</evidence>
<dbReference type="EMBL" id="QSHZ01000002">
    <property type="protein sequence ID" value="RHC58305.1"/>
    <property type="molecule type" value="Genomic_DNA"/>
</dbReference>
<evidence type="ECO:0008006" key="4">
    <source>
        <dbReference type="Google" id="ProtNLM"/>
    </source>
</evidence>